<feature type="region of interest" description="Disordered" evidence="1">
    <location>
        <begin position="168"/>
        <end position="220"/>
    </location>
</feature>
<organism evidence="2 3">
    <name type="scientific">Apostasia shenzhenica</name>
    <dbReference type="NCBI Taxonomy" id="1088818"/>
    <lineage>
        <taxon>Eukaryota</taxon>
        <taxon>Viridiplantae</taxon>
        <taxon>Streptophyta</taxon>
        <taxon>Embryophyta</taxon>
        <taxon>Tracheophyta</taxon>
        <taxon>Spermatophyta</taxon>
        <taxon>Magnoliopsida</taxon>
        <taxon>Liliopsida</taxon>
        <taxon>Asparagales</taxon>
        <taxon>Orchidaceae</taxon>
        <taxon>Apostasioideae</taxon>
        <taxon>Apostasia</taxon>
    </lineage>
</organism>
<dbReference type="AlphaFoldDB" id="A0A2I0AU23"/>
<gene>
    <name evidence="2" type="ORF">AXF42_Ash001133</name>
</gene>
<name>A0A2I0AU23_9ASPA</name>
<proteinExistence type="predicted"/>
<accession>A0A2I0AU23</accession>
<feature type="compositionally biased region" description="Basic and acidic residues" evidence="1">
    <location>
        <begin position="101"/>
        <end position="120"/>
    </location>
</feature>
<evidence type="ECO:0000256" key="1">
    <source>
        <dbReference type="SAM" id="MobiDB-lite"/>
    </source>
</evidence>
<keyword evidence="3" id="KW-1185">Reference proteome</keyword>
<dbReference type="EMBL" id="KZ451950">
    <property type="protein sequence ID" value="PKA59040.1"/>
    <property type="molecule type" value="Genomic_DNA"/>
</dbReference>
<reference evidence="2 3" key="1">
    <citation type="journal article" date="2017" name="Nature">
        <title>The Apostasia genome and the evolution of orchids.</title>
        <authorList>
            <person name="Zhang G.Q."/>
            <person name="Liu K.W."/>
            <person name="Li Z."/>
            <person name="Lohaus R."/>
            <person name="Hsiao Y.Y."/>
            <person name="Niu S.C."/>
            <person name="Wang J.Y."/>
            <person name="Lin Y.C."/>
            <person name="Xu Q."/>
            <person name="Chen L.J."/>
            <person name="Yoshida K."/>
            <person name="Fujiwara S."/>
            <person name="Wang Z.W."/>
            <person name="Zhang Y.Q."/>
            <person name="Mitsuda N."/>
            <person name="Wang M."/>
            <person name="Liu G.H."/>
            <person name="Pecoraro L."/>
            <person name="Huang H.X."/>
            <person name="Xiao X.J."/>
            <person name="Lin M."/>
            <person name="Wu X.Y."/>
            <person name="Wu W.L."/>
            <person name="Chen Y.Y."/>
            <person name="Chang S.B."/>
            <person name="Sakamoto S."/>
            <person name="Ohme-Takagi M."/>
            <person name="Yagi M."/>
            <person name="Zeng S.J."/>
            <person name="Shen C.Y."/>
            <person name="Yeh C.M."/>
            <person name="Luo Y.B."/>
            <person name="Tsai W.C."/>
            <person name="Van de Peer Y."/>
            <person name="Liu Z.J."/>
        </authorList>
    </citation>
    <scope>NUCLEOTIDE SEQUENCE [LARGE SCALE GENOMIC DNA]</scope>
    <source>
        <strain evidence="3">cv. Shenzhen</strain>
        <tissue evidence="2">Stem</tissue>
    </source>
</reference>
<feature type="compositionally biased region" description="Basic and acidic residues" evidence="1">
    <location>
        <begin position="179"/>
        <end position="195"/>
    </location>
</feature>
<evidence type="ECO:0000313" key="2">
    <source>
        <dbReference type="EMBL" id="PKA59040.1"/>
    </source>
</evidence>
<sequence length="220" mass="25362">MVKPSLYFLPTSRAVGDDRSLLTYRATEEGNEDPVTSILIAVYYQFFCPFQSVDVRKATGNTLDFHSITYCQTDSKQCINVQRFKRKMFPIDVKSDGSSSSKDHRPFQRQKSSEVAKKSDVNEEYKPDNWEFKGTKDDKYRVCFGQKFIKFEKMEFFCAASTARSFKPEKLQSRKGKQTMHDIDGEEVKSDGSDRKRSRGKSTRDSNFSVLKGRADLDNQ</sequence>
<dbReference type="Proteomes" id="UP000236161">
    <property type="component" value="Unassembled WGS sequence"/>
</dbReference>
<evidence type="ECO:0000313" key="3">
    <source>
        <dbReference type="Proteomes" id="UP000236161"/>
    </source>
</evidence>
<feature type="region of interest" description="Disordered" evidence="1">
    <location>
        <begin position="92"/>
        <end position="120"/>
    </location>
</feature>
<protein>
    <submittedName>
        <fullName evidence="2">Uncharacterized protein</fullName>
    </submittedName>
</protein>